<organism evidence="1 2">
    <name type="scientific">Lepeophtheirus salmonis</name>
    <name type="common">Salmon louse</name>
    <name type="synonym">Caligus salmonis</name>
    <dbReference type="NCBI Taxonomy" id="72036"/>
    <lineage>
        <taxon>Eukaryota</taxon>
        <taxon>Metazoa</taxon>
        <taxon>Ecdysozoa</taxon>
        <taxon>Arthropoda</taxon>
        <taxon>Crustacea</taxon>
        <taxon>Multicrustacea</taxon>
        <taxon>Hexanauplia</taxon>
        <taxon>Copepoda</taxon>
        <taxon>Siphonostomatoida</taxon>
        <taxon>Caligidae</taxon>
        <taxon>Lepeophtheirus</taxon>
    </lineage>
</organism>
<dbReference type="GO" id="GO:0003677">
    <property type="term" value="F:DNA binding"/>
    <property type="evidence" value="ECO:0007669"/>
    <property type="project" value="TreeGrafter"/>
</dbReference>
<name>A0A7R8D3S2_LEPSM</name>
<dbReference type="InterPro" id="IPR050863">
    <property type="entry name" value="CenT-Element_Derived"/>
</dbReference>
<evidence type="ECO:0000313" key="1">
    <source>
        <dbReference type="EMBL" id="CAF3019475.1"/>
    </source>
</evidence>
<dbReference type="OrthoDB" id="6377204at2759"/>
<dbReference type="AlphaFoldDB" id="A0A7R8D3S2"/>
<protein>
    <submittedName>
        <fullName evidence="1">(salmon louse) hypothetical protein</fullName>
    </submittedName>
</protein>
<sequence>LERGNILLVSILKKGAHIVALARKCLKNMLEKQNRYDVVKSMRKVAEEFNMSHQTLKRKIDAYKQNNEAHLETSYKNKMIFSMDQEEDIVKYILRCIPPKWEAEEMAGVKWLQGFRSRHAVLSLWKPEKTSIARASAFTRYNIAKFFELLNDVFGKYKFPSHRVYNLDESGFSTVQNTRAVFAERGKKQVGQTTSAENGVLVTLVGIVCASGKTIPPAFVFPRVNYKPRMLVGAPPGSLGLAHTSGWMTASNFILVIKHFVKYSMPTVEDPVLLVLDNHESHLSFSVLDYAKNNNVHLLTIPQHSSNKTQPLDRTIFGPAKCTFDALLYSWGRDHNHQSATIYDMASLMGSAFISAATPRNIIRGFEAAGICPLNPNIFTDVDFALSEVSDRPICPQQSASETNSERAAFVELTDASTSDGVTS</sequence>
<proteinExistence type="predicted"/>
<dbReference type="InterPro" id="IPR036397">
    <property type="entry name" value="RNaseH_sf"/>
</dbReference>
<keyword evidence="2" id="KW-1185">Reference proteome</keyword>
<dbReference type="Gene3D" id="3.30.420.10">
    <property type="entry name" value="Ribonuclease H-like superfamily/Ribonuclease H"/>
    <property type="match status" value="1"/>
</dbReference>
<dbReference type="GO" id="GO:0005634">
    <property type="term" value="C:nucleus"/>
    <property type="evidence" value="ECO:0007669"/>
    <property type="project" value="TreeGrafter"/>
</dbReference>
<dbReference type="EMBL" id="HG994587">
    <property type="protein sequence ID" value="CAF3019475.1"/>
    <property type="molecule type" value="Genomic_DNA"/>
</dbReference>
<dbReference type="PANTHER" id="PTHR19303:SF74">
    <property type="entry name" value="POGO TRANSPOSABLE ELEMENT WITH KRAB DOMAIN"/>
    <property type="match status" value="1"/>
</dbReference>
<dbReference type="Pfam" id="PF03184">
    <property type="entry name" value="DDE_1"/>
    <property type="match status" value="1"/>
</dbReference>
<dbReference type="InterPro" id="IPR004875">
    <property type="entry name" value="DDE_SF_endonuclease_dom"/>
</dbReference>
<dbReference type="Proteomes" id="UP000675881">
    <property type="component" value="Chromosome 8"/>
</dbReference>
<accession>A0A7R8D3S2</accession>
<gene>
    <name evidence="1" type="ORF">LSAA_13642</name>
</gene>
<feature type="non-terminal residue" evidence="1">
    <location>
        <position position="424"/>
    </location>
</feature>
<dbReference type="PANTHER" id="PTHR19303">
    <property type="entry name" value="TRANSPOSON"/>
    <property type="match status" value="1"/>
</dbReference>
<reference evidence="1" key="1">
    <citation type="submission" date="2021-02" db="EMBL/GenBank/DDBJ databases">
        <authorList>
            <person name="Bekaert M."/>
        </authorList>
    </citation>
    <scope>NUCLEOTIDE SEQUENCE</scope>
    <source>
        <strain evidence="1">IoA-00</strain>
    </source>
</reference>
<evidence type="ECO:0000313" key="2">
    <source>
        <dbReference type="Proteomes" id="UP000675881"/>
    </source>
</evidence>